<dbReference type="OMA" id="MRYAGEM"/>
<dbReference type="PROSITE" id="PS00532">
    <property type="entry name" value="PEPCK_ATP"/>
    <property type="match status" value="1"/>
</dbReference>
<name>A0A0G4EJ66_VITBC</name>
<reference evidence="11 12" key="1">
    <citation type="submission" date="2014-11" db="EMBL/GenBank/DDBJ databases">
        <authorList>
            <person name="Zhu J."/>
            <person name="Qi W."/>
            <person name="Song R."/>
        </authorList>
    </citation>
    <scope>NUCLEOTIDE SEQUENCE [LARGE SCALE GENOMIC DNA]</scope>
</reference>
<evidence type="ECO:0000313" key="11">
    <source>
        <dbReference type="EMBL" id="CEL96748.1"/>
    </source>
</evidence>
<evidence type="ECO:0000256" key="3">
    <source>
        <dbReference type="ARBA" id="ARBA00012363"/>
    </source>
</evidence>
<dbReference type="SUPFAM" id="SSF68923">
    <property type="entry name" value="PEP carboxykinase N-terminal domain"/>
    <property type="match status" value="1"/>
</dbReference>
<comment type="similarity">
    <text evidence="2">Belongs to the phosphoenolpyruvate carboxykinase (ATP) family.</text>
</comment>
<comment type="pathway">
    <text evidence="1">Carbohydrate biosynthesis; gluconeogenesis.</text>
</comment>
<dbReference type="CDD" id="cd00484">
    <property type="entry name" value="PEPCK_ATP"/>
    <property type="match status" value="1"/>
</dbReference>
<dbReference type="PhylomeDB" id="A0A0G4EJ66"/>
<comment type="catalytic activity">
    <reaction evidence="9">
        <text>oxaloacetate + ATP = phosphoenolpyruvate + ADP + CO2</text>
        <dbReference type="Rhea" id="RHEA:18617"/>
        <dbReference type="ChEBI" id="CHEBI:16452"/>
        <dbReference type="ChEBI" id="CHEBI:16526"/>
        <dbReference type="ChEBI" id="CHEBI:30616"/>
        <dbReference type="ChEBI" id="CHEBI:58702"/>
        <dbReference type="ChEBI" id="CHEBI:456216"/>
        <dbReference type="EC" id="4.1.1.49"/>
    </reaction>
</comment>
<dbReference type="NCBIfam" id="NF006820">
    <property type="entry name" value="PRK09344.1-2"/>
    <property type="match status" value="1"/>
</dbReference>
<evidence type="ECO:0000256" key="8">
    <source>
        <dbReference type="ARBA" id="ARBA00023239"/>
    </source>
</evidence>
<dbReference type="VEuPathDB" id="CryptoDB:Vbra_12053"/>
<gene>
    <name evidence="11" type="ORF">Vbra_12053</name>
</gene>
<dbReference type="GO" id="GO:0004612">
    <property type="term" value="F:phosphoenolpyruvate carboxykinase (ATP) activity"/>
    <property type="evidence" value="ECO:0007669"/>
    <property type="project" value="UniProtKB-EC"/>
</dbReference>
<evidence type="ECO:0000256" key="5">
    <source>
        <dbReference type="ARBA" id="ARBA00022741"/>
    </source>
</evidence>
<dbReference type="PIRSF" id="PIRSF006294">
    <property type="entry name" value="PEP_crbxkin"/>
    <property type="match status" value="1"/>
</dbReference>
<accession>A0A0G4EJ66</accession>
<keyword evidence="12" id="KW-1185">Reference proteome</keyword>
<dbReference type="InParanoid" id="A0A0G4EJ66"/>
<dbReference type="GO" id="GO:0005524">
    <property type="term" value="F:ATP binding"/>
    <property type="evidence" value="ECO:0007669"/>
    <property type="project" value="UniProtKB-KW"/>
</dbReference>
<dbReference type="InterPro" id="IPR008210">
    <property type="entry name" value="PEP_carboxykinase_N"/>
</dbReference>
<dbReference type="Pfam" id="PF01293">
    <property type="entry name" value="PEPCK_ATP"/>
    <property type="match status" value="1"/>
</dbReference>
<evidence type="ECO:0000256" key="7">
    <source>
        <dbReference type="ARBA" id="ARBA00022840"/>
    </source>
</evidence>
<dbReference type="InterPro" id="IPR001272">
    <property type="entry name" value="PEP_carboxykinase_ATP"/>
</dbReference>
<dbReference type="STRING" id="1169540.A0A0G4EJ66"/>
<dbReference type="InterPro" id="IPR013035">
    <property type="entry name" value="PEP_carboxykinase_C"/>
</dbReference>
<evidence type="ECO:0000256" key="6">
    <source>
        <dbReference type="ARBA" id="ARBA00022793"/>
    </source>
</evidence>
<dbReference type="HAMAP" id="MF_00453">
    <property type="entry name" value="PEPCK_ATP"/>
    <property type="match status" value="1"/>
</dbReference>
<dbReference type="AlphaFoldDB" id="A0A0G4EJ66"/>
<evidence type="ECO:0000256" key="2">
    <source>
        <dbReference type="ARBA" id="ARBA00006052"/>
    </source>
</evidence>
<dbReference type="NCBIfam" id="NF006821">
    <property type="entry name" value="PRK09344.1-3"/>
    <property type="match status" value="1"/>
</dbReference>
<dbReference type="GO" id="GO:0005829">
    <property type="term" value="C:cytosol"/>
    <property type="evidence" value="ECO:0007669"/>
    <property type="project" value="TreeGrafter"/>
</dbReference>
<dbReference type="InterPro" id="IPR015994">
    <property type="entry name" value="PEPCK_ATP_CS"/>
</dbReference>
<dbReference type="Gene3D" id="2.170.8.10">
    <property type="entry name" value="Phosphoenolpyruvate Carboxykinase, domain 2"/>
    <property type="match status" value="1"/>
</dbReference>
<keyword evidence="8" id="KW-0456">Lyase</keyword>
<keyword evidence="4" id="KW-0312">Gluconeogenesis</keyword>
<dbReference type="OrthoDB" id="184182at2759"/>
<evidence type="ECO:0000256" key="1">
    <source>
        <dbReference type="ARBA" id="ARBA00004742"/>
    </source>
</evidence>
<feature type="region of interest" description="Disordered" evidence="10">
    <location>
        <begin position="576"/>
        <end position="652"/>
    </location>
</feature>
<keyword evidence="6" id="KW-0210">Decarboxylase</keyword>
<proteinExistence type="inferred from homology"/>
<feature type="compositionally biased region" description="Polar residues" evidence="10">
    <location>
        <begin position="592"/>
        <end position="606"/>
    </location>
</feature>
<dbReference type="SUPFAM" id="SSF53795">
    <property type="entry name" value="PEP carboxykinase-like"/>
    <property type="match status" value="1"/>
</dbReference>
<dbReference type="EMBL" id="CDMY01000244">
    <property type="protein sequence ID" value="CEL96748.1"/>
    <property type="molecule type" value="Genomic_DNA"/>
</dbReference>
<dbReference type="PANTHER" id="PTHR30031">
    <property type="entry name" value="PHOSPHOENOLPYRUVATE CARBOXYKINASE ATP"/>
    <property type="match status" value="1"/>
</dbReference>
<dbReference type="Proteomes" id="UP000041254">
    <property type="component" value="Unassembled WGS sequence"/>
</dbReference>
<organism evidence="11 12">
    <name type="scientific">Vitrella brassicaformis (strain CCMP3155)</name>
    <dbReference type="NCBI Taxonomy" id="1169540"/>
    <lineage>
        <taxon>Eukaryota</taxon>
        <taxon>Sar</taxon>
        <taxon>Alveolata</taxon>
        <taxon>Colpodellida</taxon>
        <taxon>Vitrellaceae</taxon>
        <taxon>Vitrella</taxon>
    </lineage>
</organism>
<dbReference type="NCBIfam" id="TIGR00224">
    <property type="entry name" value="pckA"/>
    <property type="match status" value="1"/>
</dbReference>
<feature type="compositionally biased region" description="Basic and acidic residues" evidence="10">
    <location>
        <begin position="613"/>
        <end position="631"/>
    </location>
</feature>
<dbReference type="Gene3D" id="3.90.228.20">
    <property type="match status" value="1"/>
</dbReference>
<protein>
    <recommendedName>
        <fullName evidence="3">phosphoenolpyruvate carboxykinase (ATP)</fullName>
        <ecNumber evidence="3">4.1.1.49</ecNumber>
    </recommendedName>
</protein>
<evidence type="ECO:0000256" key="10">
    <source>
        <dbReference type="SAM" id="MobiDB-lite"/>
    </source>
</evidence>
<sequence>MNVRREQSGPGGDHGRFLELLKKQIEANLKTSTHGEQSAPMTKRDMFDLSQFQDEYAFEHSISQYGIQVKSLYHNASPAVLYELALKYEAGSYISDTGALMCSSGVKTGRSPQDKRLVEESTSSDDVWWGRVNIKLSEASYATNRERAIDYLNLQERLYVVDAFAGWDPEYRVRIRVIASRAYHALFMQNMLVMPTKEELKNFEPDFIIYNAGSFPANRYADGITSQTAVLLHFGRGEMVLLGTQYAGEMKKGVFTLMMYLMPKMGQLPLHSSCNVGPDGDVTLFFGLSGTGKTTLSADPRRSLIGDDEHVWTDTGVFNIEGGCYAKCIGLSHEKEPEIYDAIRFGAVLENVCFDIDQRNPDYDDTGVTENTRACYPLQHIPNAITPAVTQTHPTNIILLTCDAFGVLPPIARLTPEQVMYHFISGYTAKVAGTEQGITEPQATFSSCFGAPFLVRHPIVYAEMLADKLKAHNAAAWLINTGWVGGGYGKGSRIKLRYTRAMIDAIHDKALEDVEYETSQIFNLSVPKHVPNVPDDVLMPSRSWANKTEYMKALSKLSQLFVKNFETYADQCPPEVQHAGPVTSGKLPHPPSSSAMAHLQSPQPSRGASPRANETEPHPENFPEDISKGGRLELTGVEGVLNGVHKTKTEVK</sequence>
<dbReference type="UniPathway" id="UPA00138"/>
<dbReference type="EC" id="4.1.1.49" evidence="3"/>
<dbReference type="PANTHER" id="PTHR30031:SF0">
    <property type="entry name" value="PHOSPHOENOLPYRUVATE CARBOXYKINASE (ATP)"/>
    <property type="match status" value="1"/>
</dbReference>
<evidence type="ECO:0000313" key="12">
    <source>
        <dbReference type="Proteomes" id="UP000041254"/>
    </source>
</evidence>
<dbReference type="GO" id="GO:0006094">
    <property type="term" value="P:gluconeogenesis"/>
    <property type="evidence" value="ECO:0007669"/>
    <property type="project" value="UniProtKB-UniPathway"/>
</dbReference>
<evidence type="ECO:0000256" key="4">
    <source>
        <dbReference type="ARBA" id="ARBA00022432"/>
    </source>
</evidence>
<evidence type="ECO:0000256" key="9">
    <source>
        <dbReference type="ARBA" id="ARBA00047371"/>
    </source>
</evidence>
<keyword evidence="7" id="KW-0067">ATP-binding</keyword>
<keyword evidence="5" id="KW-0547">Nucleotide-binding</keyword>
<dbReference type="FunFam" id="2.170.8.10:FF:000001">
    <property type="entry name" value="Phosphoenolpyruvate carboxykinase (ATP)"/>
    <property type="match status" value="1"/>
</dbReference>
<dbReference type="FunCoup" id="A0A0G4EJ66">
    <property type="interactions" value="62"/>
</dbReference>
<dbReference type="Gene3D" id="3.40.449.10">
    <property type="entry name" value="Phosphoenolpyruvate Carboxykinase, domain 1"/>
    <property type="match status" value="1"/>
</dbReference>